<dbReference type="EMBL" id="SZQL01000040">
    <property type="protein sequence ID" value="TKK64189.1"/>
    <property type="molecule type" value="Genomic_DNA"/>
</dbReference>
<feature type="domain" description="RRM" evidence="3">
    <location>
        <begin position="1"/>
        <end position="79"/>
    </location>
</feature>
<dbReference type="SMART" id="SM00360">
    <property type="entry name" value="RRM"/>
    <property type="match status" value="1"/>
</dbReference>
<keyword evidence="1" id="KW-0694">RNA-binding</keyword>
<accession>A0A4U3KRE0</accession>
<feature type="region of interest" description="Disordered" evidence="2">
    <location>
        <begin position="75"/>
        <end position="98"/>
    </location>
</feature>
<dbReference type="PANTHER" id="PTHR48027">
    <property type="entry name" value="HETEROGENEOUS NUCLEAR RIBONUCLEOPROTEIN 87F-RELATED"/>
    <property type="match status" value="1"/>
</dbReference>
<dbReference type="Proteomes" id="UP000305848">
    <property type="component" value="Unassembled WGS sequence"/>
</dbReference>
<evidence type="ECO:0000313" key="4">
    <source>
        <dbReference type="EMBL" id="TKK64189.1"/>
    </source>
</evidence>
<dbReference type="Gene3D" id="3.30.70.330">
    <property type="match status" value="1"/>
</dbReference>
<dbReference type="InterPro" id="IPR035979">
    <property type="entry name" value="RBD_domain_sf"/>
</dbReference>
<name>A0A4U3KRE0_9BACT</name>
<keyword evidence="5" id="KW-1185">Reference proteome</keyword>
<evidence type="ECO:0000259" key="3">
    <source>
        <dbReference type="PROSITE" id="PS50102"/>
    </source>
</evidence>
<dbReference type="InterPro" id="IPR000504">
    <property type="entry name" value="RRM_dom"/>
</dbReference>
<gene>
    <name evidence="4" type="ORF">FC093_23070</name>
</gene>
<dbReference type="AlphaFoldDB" id="A0A4U3KRE0"/>
<comment type="caution">
    <text evidence="4">The sequence shown here is derived from an EMBL/GenBank/DDBJ whole genome shotgun (WGS) entry which is preliminary data.</text>
</comment>
<dbReference type="RefSeq" id="WP_137264187.1">
    <property type="nucleotide sequence ID" value="NZ_SZQL01000040.1"/>
</dbReference>
<dbReference type="OrthoDB" id="9798855at2"/>
<reference evidence="4 5" key="1">
    <citation type="submission" date="2019-05" db="EMBL/GenBank/DDBJ databases">
        <title>Panacibacter sp. strain 17mud1-8 Genome sequencing and assembly.</title>
        <authorList>
            <person name="Chhetri G."/>
        </authorList>
    </citation>
    <scope>NUCLEOTIDE SEQUENCE [LARGE SCALE GENOMIC DNA]</scope>
    <source>
        <strain evidence="4 5">17mud1-8</strain>
    </source>
</reference>
<evidence type="ECO:0000313" key="5">
    <source>
        <dbReference type="Proteomes" id="UP000305848"/>
    </source>
</evidence>
<dbReference type="PROSITE" id="PS50102">
    <property type="entry name" value="RRM"/>
    <property type="match status" value="1"/>
</dbReference>
<organism evidence="4 5">
    <name type="scientific">Ilyomonas limi</name>
    <dbReference type="NCBI Taxonomy" id="2575867"/>
    <lineage>
        <taxon>Bacteria</taxon>
        <taxon>Pseudomonadati</taxon>
        <taxon>Bacteroidota</taxon>
        <taxon>Chitinophagia</taxon>
        <taxon>Chitinophagales</taxon>
        <taxon>Chitinophagaceae</taxon>
        <taxon>Ilyomonas</taxon>
    </lineage>
</organism>
<evidence type="ECO:0000256" key="1">
    <source>
        <dbReference type="ARBA" id="ARBA00022884"/>
    </source>
</evidence>
<sequence>MNIFISNLGFHVESNDLKAFFAPYGEVTSSKVVTDKETGRSLRYGFVDMPDEESGKEAISKLHGKMVEGRCMSVGISKPKDANKNQPFTNKPARALRY</sequence>
<dbReference type="InterPro" id="IPR012677">
    <property type="entry name" value="Nucleotide-bd_a/b_plait_sf"/>
</dbReference>
<dbReference type="SUPFAM" id="SSF54928">
    <property type="entry name" value="RNA-binding domain, RBD"/>
    <property type="match status" value="1"/>
</dbReference>
<dbReference type="GO" id="GO:0003723">
    <property type="term" value="F:RNA binding"/>
    <property type="evidence" value="ECO:0007669"/>
    <property type="project" value="UniProtKB-KW"/>
</dbReference>
<evidence type="ECO:0000256" key="2">
    <source>
        <dbReference type="SAM" id="MobiDB-lite"/>
    </source>
</evidence>
<dbReference type="Pfam" id="PF00076">
    <property type="entry name" value="RRM_1"/>
    <property type="match status" value="1"/>
</dbReference>
<protein>
    <submittedName>
        <fullName evidence="4">RNA-binding protein</fullName>
    </submittedName>
</protein>
<dbReference type="InterPro" id="IPR052462">
    <property type="entry name" value="SLIRP/GR-RBP-like"/>
</dbReference>
<proteinExistence type="predicted"/>